<proteinExistence type="inferred from homology"/>
<comment type="caution">
    <text evidence="9">The sequence shown here is derived from an EMBL/GenBank/DDBJ whole genome shotgun (WGS) entry which is preliminary data.</text>
</comment>
<dbReference type="Pfam" id="PF08506">
    <property type="entry name" value="Cse1"/>
    <property type="match status" value="1"/>
</dbReference>
<evidence type="ECO:0000256" key="4">
    <source>
        <dbReference type="ARBA" id="ARBA00022448"/>
    </source>
</evidence>
<dbReference type="SMART" id="SM00913">
    <property type="entry name" value="IBN_N"/>
    <property type="match status" value="1"/>
</dbReference>
<organism evidence="9 10">
    <name type="scientific">Gymnopilus junonius</name>
    <name type="common">Spectacular rustgill mushroom</name>
    <name type="synonym">Gymnopilus spectabilis subsp. junonius</name>
    <dbReference type="NCBI Taxonomy" id="109634"/>
    <lineage>
        <taxon>Eukaryota</taxon>
        <taxon>Fungi</taxon>
        <taxon>Dikarya</taxon>
        <taxon>Basidiomycota</taxon>
        <taxon>Agaricomycotina</taxon>
        <taxon>Agaricomycetes</taxon>
        <taxon>Agaricomycetidae</taxon>
        <taxon>Agaricales</taxon>
        <taxon>Agaricineae</taxon>
        <taxon>Hymenogastraceae</taxon>
        <taxon>Gymnopilus</taxon>
    </lineage>
</organism>
<evidence type="ECO:0000256" key="7">
    <source>
        <dbReference type="ARBA" id="ARBA00023242"/>
    </source>
</evidence>
<evidence type="ECO:0000256" key="6">
    <source>
        <dbReference type="ARBA" id="ARBA00022927"/>
    </source>
</evidence>
<feature type="domain" description="Importin N-terminal" evidence="8">
    <location>
        <begin position="20"/>
        <end position="91"/>
    </location>
</feature>
<sequence length="946" mass="105629">MADLPSLLLSSLNPDTRKQAEQNLSALSAQPGFLTHLLRLVLESSQDRAIRLSGSIYLKNITKLRWEEDVQPLAEQDKAALRAQLVPAMLALSAPADKAIRAQVAESVALIAELDFPAKWDNLIDQLVMSLSETDYNVNIGVLQTAHSIFQQWRAHVRSDQLFTEINFVLSKFMLPFMQLFRQTAKLLLVQPSPNPALTSPPQNYALLAQAMVLLVEIYHDFTCQDLPPDIEDSHEEFFGPGTGWFQAFLLWDPIELRGDPDDTTPSLTSQIKTGIFEIAELFIKLYPEQLQKTASVETLVQAVWTLVGSNKLPGVADDALVSQSLRFLSTAIRSGYYKALFSSRDTISALVEGVVVPNVTLREHDVEQFEDDPLEFIRLDLSVSTTGTDLATRRQAAADVLQALVGSGYEADTTEIVGSWINKGLKEYSDNKEENWKAKDGAIYLLTAIATRGSTAQHGVTSTNALINVVEFFSTNVDAIRFLLTFRNQLTKEQLLSVLPRLAHHLRSENYVTYTYAAITIDRILSIKKGNQLLFAQADIRDSAIELINALLTRIEAARTPEKVAENDHLMKCVMRIVVTARETLIPGYDRILGRLYIFESISGLMRFVVGGSPASLPTFEQALFGPFIIIIQQDIDQYIPYVFQILAQMLEFHRGRGVPAEYRNLLPFLFTPAMWQQKGSIPGLVRLLKSFLAQDAAQMFAAGQVASVLAVAQQRLIPSKLNDVWGIELLQSVMLNVKPADLQQYLKPVFIVLLTRLQTSKTDKYIYLFAKFILYTMAINVEGLTPDFIIQKVEEIQPGLWSQVLTNFVIPQAPKFPHKERKLAVIGVTRLLCHSTLMMQEPSVRAWSPTYSALGKLFSEPQYLDVKHDEQGDSSITAIDFEEQTAGYQAAYSRLAASETAEPDPVAYVQNPLQYLQQELGKLTNQYGPQVQTLIASAEGGRIG</sequence>
<dbReference type="GO" id="GO:0031267">
    <property type="term" value="F:small GTPase binding"/>
    <property type="evidence" value="ECO:0007669"/>
    <property type="project" value="InterPro"/>
</dbReference>
<dbReference type="InterPro" id="IPR005043">
    <property type="entry name" value="XPO2_C"/>
</dbReference>
<evidence type="ECO:0000313" key="9">
    <source>
        <dbReference type="EMBL" id="KAF8878802.1"/>
    </source>
</evidence>
<dbReference type="InterPro" id="IPR011989">
    <property type="entry name" value="ARM-like"/>
</dbReference>
<protein>
    <submittedName>
        <fullName evidence="9">Importin alpha re-exporter</fullName>
    </submittedName>
</protein>
<dbReference type="GO" id="GO:0005049">
    <property type="term" value="F:nuclear export signal receptor activity"/>
    <property type="evidence" value="ECO:0007669"/>
    <property type="project" value="TreeGrafter"/>
</dbReference>
<evidence type="ECO:0000313" key="10">
    <source>
        <dbReference type="Proteomes" id="UP000724874"/>
    </source>
</evidence>
<keyword evidence="10" id="KW-1185">Reference proteome</keyword>
<dbReference type="GO" id="GO:0005635">
    <property type="term" value="C:nuclear envelope"/>
    <property type="evidence" value="ECO:0007669"/>
    <property type="project" value="TreeGrafter"/>
</dbReference>
<dbReference type="InterPro" id="IPR016024">
    <property type="entry name" value="ARM-type_fold"/>
</dbReference>
<dbReference type="InterPro" id="IPR013713">
    <property type="entry name" value="XPO2_central"/>
</dbReference>
<dbReference type="GO" id="GO:0006606">
    <property type="term" value="P:protein import into nucleus"/>
    <property type="evidence" value="ECO:0007669"/>
    <property type="project" value="TreeGrafter"/>
</dbReference>
<evidence type="ECO:0000256" key="3">
    <source>
        <dbReference type="ARBA" id="ARBA00008669"/>
    </source>
</evidence>
<dbReference type="GO" id="GO:0005829">
    <property type="term" value="C:cytosol"/>
    <property type="evidence" value="ECO:0007669"/>
    <property type="project" value="TreeGrafter"/>
</dbReference>
<comment type="similarity">
    <text evidence="3">Belongs to the XPO2/CSE1 family.</text>
</comment>
<gene>
    <name evidence="9" type="ORF">CPB84DRAFT_1852281</name>
</gene>
<keyword evidence="6" id="KW-0653">Protein transport</keyword>
<evidence type="ECO:0000259" key="8">
    <source>
        <dbReference type="PROSITE" id="PS50166"/>
    </source>
</evidence>
<dbReference type="PANTHER" id="PTHR10997:SF8">
    <property type="entry name" value="EXPORTIN-2"/>
    <property type="match status" value="1"/>
</dbReference>
<evidence type="ECO:0000256" key="1">
    <source>
        <dbReference type="ARBA" id="ARBA00004123"/>
    </source>
</evidence>
<dbReference type="AlphaFoldDB" id="A0A9P5NCH6"/>
<dbReference type="SUPFAM" id="SSF48371">
    <property type="entry name" value="ARM repeat"/>
    <property type="match status" value="1"/>
</dbReference>
<dbReference type="Proteomes" id="UP000724874">
    <property type="component" value="Unassembled WGS sequence"/>
</dbReference>
<comment type="subcellular location">
    <subcellularLocation>
        <location evidence="2">Cytoplasm</location>
    </subcellularLocation>
    <subcellularLocation>
        <location evidence="1">Nucleus</location>
    </subcellularLocation>
</comment>
<keyword evidence="5" id="KW-0963">Cytoplasm</keyword>
<dbReference type="OrthoDB" id="3268246at2759"/>
<reference evidence="9" key="1">
    <citation type="submission" date="2020-11" db="EMBL/GenBank/DDBJ databases">
        <authorList>
            <consortium name="DOE Joint Genome Institute"/>
            <person name="Ahrendt S."/>
            <person name="Riley R."/>
            <person name="Andreopoulos W."/>
            <person name="LaButti K."/>
            <person name="Pangilinan J."/>
            <person name="Ruiz-duenas F.J."/>
            <person name="Barrasa J.M."/>
            <person name="Sanchez-Garcia M."/>
            <person name="Camarero S."/>
            <person name="Miyauchi S."/>
            <person name="Serrano A."/>
            <person name="Linde D."/>
            <person name="Babiker R."/>
            <person name="Drula E."/>
            <person name="Ayuso-Fernandez I."/>
            <person name="Pacheco R."/>
            <person name="Padilla G."/>
            <person name="Ferreira P."/>
            <person name="Barriuso J."/>
            <person name="Kellner H."/>
            <person name="Castanera R."/>
            <person name="Alfaro M."/>
            <person name="Ramirez L."/>
            <person name="Pisabarro A.G."/>
            <person name="Kuo A."/>
            <person name="Tritt A."/>
            <person name="Lipzen A."/>
            <person name="He G."/>
            <person name="Yan M."/>
            <person name="Ng V."/>
            <person name="Cullen D."/>
            <person name="Martin F."/>
            <person name="Rosso M.-N."/>
            <person name="Henrissat B."/>
            <person name="Hibbett D."/>
            <person name="Martinez A.T."/>
            <person name="Grigoriev I.V."/>
        </authorList>
    </citation>
    <scope>NUCLEOTIDE SEQUENCE</scope>
    <source>
        <strain evidence="9">AH 44721</strain>
    </source>
</reference>
<dbReference type="Pfam" id="PF03810">
    <property type="entry name" value="IBN_N"/>
    <property type="match status" value="1"/>
</dbReference>
<name>A0A9P5NCH6_GYMJU</name>
<dbReference type="PANTHER" id="PTHR10997">
    <property type="entry name" value="IMPORTIN-7, 8, 11"/>
    <property type="match status" value="1"/>
</dbReference>
<evidence type="ECO:0000256" key="5">
    <source>
        <dbReference type="ARBA" id="ARBA00022490"/>
    </source>
</evidence>
<dbReference type="PROSITE" id="PS50166">
    <property type="entry name" value="IMPORTIN_B_NT"/>
    <property type="match status" value="1"/>
</dbReference>
<dbReference type="Gene3D" id="1.25.10.10">
    <property type="entry name" value="Leucine-rich Repeat Variant"/>
    <property type="match status" value="1"/>
</dbReference>
<keyword evidence="7" id="KW-0539">Nucleus</keyword>
<dbReference type="Pfam" id="PF03378">
    <property type="entry name" value="CAS_CSE1"/>
    <property type="match status" value="1"/>
</dbReference>
<dbReference type="InterPro" id="IPR001494">
    <property type="entry name" value="Importin-beta_N"/>
</dbReference>
<dbReference type="GO" id="GO:0006611">
    <property type="term" value="P:protein export from nucleus"/>
    <property type="evidence" value="ECO:0007669"/>
    <property type="project" value="TreeGrafter"/>
</dbReference>
<evidence type="ECO:0000256" key="2">
    <source>
        <dbReference type="ARBA" id="ARBA00004496"/>
    </source>
</evidence>
<accession>A0A9P5NCH6</accession>
<keyword evidence="4" id="KW-0813">Transport</keyword>
<dbReference type="EMBL" id="JADNYJ010000155">
    <property type="protein sequence ID" value="KAF8878802.1"/>
    <property type="molecule type" value="Genomic_DNA"/>
</dbReference>